<evidence type="ECO:0000313" key="1">
    <source>
        <dbReference type="EMBL" id="MPN28251.1"/>
    </source>
</evidence>
<sequence length="69" mass="7950">MGYLVDVARELARYVQKRHYDADAEHKPGDAQVVRLCEKKYSSRHRDQNVDEVADVHENGSEYIGKFVG</sequence>
<organism evidence="1">
    <name type="scientific">bioreactor metagenome</name>
    <dbReference type="NCBI Taxonomy" id="1076179"/>
    <lineage>
        <taxon>unclassified sequences</taxon>
        <taxon>metagenomes</taxon>
        <taxon>ecological metagenomes</taxon>
    </lineage>
</organism>
<protein>
    <submittedName>
        <fullName evidence="1">Uncharacterized protein</fullName>
    </submittedName>
</protein>
<comment type="caution">
    <text evidence="1">The sequence shown here is derived from an EMBL/GenBank/DDBJ whole genome shotgun (WGS) entry which is preliminary data.</text>
</comment>
<dbReference type="AlphaFoldDB" id="A0A645GMS0"/>
<name>A0A645GMS0_9ZZZZ</name>
<gene>
    <name evidence="1" type="ORF">SDC9_175692</name>
</gene>
<proteinExistence type="predicted"/>
<reference evidence="1" key="1">
    <citation type="submission" date="2019-08" db="EMBL/GenBank/DDBJ databases">
        <authorList>
            <person name="Kucharzyk K."/>
            <person name="Murdoch R.W."/>
            <person name="Higgins S."/>
            <person name="Loffler F."/>
        </authorList>
    </citation>
    <scope>NUCLEOTIDE SEQUENCE</scope>
</reference>
<dbReference type="EMBL" id="VSSQ01078475">
    <property type="protein sequence ID" value="MPN28251.1"/>
    <property type="molecule type" value="Genomic_DNA"/>
</dbReference>
<accession>A0A645GMS0</accession>